<keyword evidence="4" id="KW-1003">Cell membrane</keyword>
<keyword evidence="5 10" id="KW-0145">Chemotaxis</keyword>
<keyword evidence="12" id="KW-0282">Flagellum</keyword>
<dbReference type="RefSeq" id="WP_009727498.1">
    <property type="nucleotide sequence ID" value="NZ_APHR01000079.1"/>
</dbReference>
<gene>
    <name evidence="12" type="ORF">MPL1_12788</name>
</gene>
<evidence type="ECO:0000256" key="5">
    <source>
        <dbReference type="ARBA" id="ARBA00022500"/>
    </source>
</evidence>
<accession>M7NXG5</accession>
<comment type="similarity">
    <text evidence="3 10">Belongs to the FliL family.</text>
</comment>
<comment type="function">
    <text evidence="1 10">Controls the rotational direction of flagella during chemotaxis.</text>
</comment>
<keyword evidence="8" id="KW-1133">Transmembrane helix</keyword>
<evidence type="ECO:0000256" key="2">
    <source>
        <dbReference type="ARBA" id="ARBA00004162"/>
    </source>
</evidence>
<keyword evidence="10" id="KW-0997">Cell inner membrane</keyword>
<comment type="subcellular location">
    <subcellularLocation>
        <location evidence="10">Cell inner membrane</location>
    </subcellularLocation>
    <subcellularLocation>
        <location evidence="2">Cell membrane</location>
        <topology evidence="2">Single-pass membrane protein</topology>
    </subcellularLocation>
</comment>
<protein>
    <recommendedName>
        <fullName evidence="10">Flagellar protein FliL</fullName>
    </recommendedName>
</protein>
<dbReference type="PANTHER" id="PTHR35091">
    <property type="entry name" value="FLAGELLAR PROTEIN FLIL"/>
    <property type="match status" value="1"/>
</dbReference>
<dbReference type="PATRIC" id="fig|1286106.3.peg.2552"/>
<sequence length="136" mass="15662">MNLQLRLFTSIVCLLLMLSTSHFAHANPSSAIYFTLEEPFTINFLRQSSQRARYLQIRVAIRSDDARVIQAVEQNQPMIQDGLRVLFSEQSMDTVSSVEGRQQLQAEALAVVRNIIQQELGRDNIDQVYFPSFIWQ</sequence>
<dbReference type="AlphaFoldDB" id="M7NXG5"/>
<evidence type="ECO:0000313" key="13">
    <source>
        <dbReference type="Proteomes" id="UP000012019"/>
    </source>
</evidence>
<evidence type="ECO:0000256" key="8">
    <source>
        <dbReference type="ARBA" id="ARBA00022989"/>
    </source>
</evidence>
<dbReference type="OrthoDB" id="5616092at2"/>
<keyword evidence="13" id="KW-1185">Reference proteome</keyword>
<evidence type="ECO:0000256" key="10">
    <source>
        <dbReference type="RuleBase" id="RU364125"/>
    </source>
</evidence>
<keyword evidence="6" id="KW-0812">Transmembrane</keyword>
<evidence type="ECO:0000256" key="1">
    <source>
        <dbReference type="ARBA" id="ARBA00002254"/>
    </source>
</evidence>
<dbReference type="InterPro" id="IPR005503">
    <property type="entry name" value="FliL"/>
</dbReference>
<keyword evidence="9 10" id="KW-0472">Membrane</keyword>
<evidence type="ECO:0000313" key="12">
    <source>
        <dbReference type="EMBL" id="EMR11972.1"/>
    </source>
</evidence>
<dbReference type="GO" id="GO:0005886">
    <property type="term" value="C:plasma membrane"/>
    <property type="evidence" value="ECO:0007669"/>
    <property type="project" value="UniProtKB-SubCell"/>
</dbReference>
<dbReference type="Proteomes" id="UP000012019">
    <property type="component" value="Unassembled WGS sequence"/>
</dbReference>
<dbReference type="GO" id="GO:0006935">
    <property type="term" value="P:chemotaxis"/>
    <property type="evidence" value="ECO:0007669"/>
    <property type="project" value="UniProtKB-KW"/>
</dbReference>
<keyword evidence="12" id="KW-0966">Cell projection</keyword>
<keyword evidence="11" id="KW-0732">Signal</keyword>
<dbReference type="Pfam" id="PF03748">
    <property type="entry name" value="FliL"/>
    <property type="match status" value="1"/>
</dbReference>
<dbReference type="STRING" id="1286106.MPL1_12788"/>
<dbReference type="PANTHER" id="PTHR35091:SF2">
    <property type="entry name" value="FLAGELLAR PROTEIN FLIL"/>
    <property type="match status" value="1"/>
</dbReference>
<evidence type="ECO:0000256" key="3">
    <source>
        <dbReference type="ARBA" id="ARBA00008281"/>
    </source>
</evidence>
<dbReference type="EMBL" id="APHR01000079">
    <property type="protein sequence ID" value="EMR11972.1"/>
    <property type="molecule type" value="Genomic_DNA"/>
</dbReference>
<organism evidence="12 13">
    <name type="scientific">Methylophaga lonarensis MPL</name>
    <dbReference type="NCBI Taxonomy" id="1286106"/>
    <lineage>
        <taxon>Bacteria</taxon>
        <taxon>Pseudomonadati</taxon>
        <taxon>Pseudomonadota</taxon>
        <taxon>Gammaproteobacteria</taxon>
        <taxon>Thiotrichales</taxon>
        <taxon>Piscirickettsiaceae</taxon>
        <taxon>Methylophaga</taxon>
    </lineage>
</organism>
<reference evidence="12 13" key="1">
    <citation type="journal article" date="2013" name="Genome Announc.">
        <title>Draft Genome Sequence of Methylophaga lonarensis MPLT, a Haloalkaliphilic (Non-Methane-Utilizing) Methylotroph.</title>
        <authorList>
            <person name="Shetty S.A."/>
            <person name="Marathe N.P."/>
            <person name="Munot H."/>
            <person name="Antony C.P."/>
            <person name="Dhotre D.P."/>
            <person name="Murrell J.C."/>
            <person name="Shouche Y.S."/>
        </authorList>
    </citation>
    <scope>NUCLEOTIDE SEQUENCE [LARGE SCALE GENOMIC DNA]</scope>
    <source>
        <strain evidence="12 13">MPL</strain>
    </source>
</reference>
<name>M7NXG5_9GAMM</name>
<evidence type="ECO:0000256" key="11">
    <source>
        <dbReference type="SAM" id="SignalP"/>
    </source>
</evidence>
<dbReference type="GO" id="GO:0071978">
    <property type="term" value="P:bacterial-type flagellum-dependent swarming motility"/>
    <property type="evidence" value="ECO:0007669"/>
    <property type="project" value="TreeGrafter"/>
</dbReference>
<evidence type="ECO:0000256" key="7">
    <source>
        <dbReference type="ARBA" id="ARBA00022779"/>
    </source>
</evidence>
<evidence type="ECO:0000256" key="9">
    <source>
        <dbReference type="ARBA" id="ARBA00023136"/>
    </source>
</evidence>
<feature type="chain" id="PRO_5004082451" description="Flagellar protein FliL" evidence="11">
    <location>
        <begin position="25"/>
        <end position="136"/>
    </location>
</feature>
<proteinExistence type="inferred from homology"/>
<evidence type="ECO:0000256" key="6">
    <source>
        <dbReference type="ARBA" id="ARBA00022692"/>
    </source>
</evidence>
<comment type="caution">
    <text evidence="12">The sequence shown here is derived from an EMBL/GenBank/DDBJ whole genome shotgun (WGS) entry which is preliminary data.</text>
</comment>
<feature type="signal peptide" evidence="11">
    <location>
        <begin position="1"/>
        <end position="24"/>
    </location>
</feature>
<keyword evidence="12" id="KW-0969">Cilium</keyword>
<dbReference type="eggNOG" id="COG1580">
    <property type="taxonomic scope" value="Bacteria"/>
</dbReference>
<dbReference type="GO" id="GO:0009425">
    <property type="term" value="C:bacterial-type flagellum basal body"/>
    <property type="evidence" value="ECO:0007669"/>
    <property type="project" value="InterPro"/>
</dbReference>
<evidence type="ECO:0000256" key="4">
    <source>
        <dbReference type="ARBA" id="ARBA00022475"/>
    </source>
</evidence>
<keyword evidence="7 10" id="KW-0283">Flagellar rotation</keyword>